<feature type="compositionally biased region" description="Polar residues" evidence="8">
    <location>
        <begin position="824"/>
        <end position="845"/>
    </location>
</feature>
<comment type="caution">
    <text evidence="10">The sequence shown here is derived from an EMBL/GenBank/DDBJ whole genome shotgun (WGS) entry which is preliminary data.</text>
</comment>
<feature type="compositionally biased region" description="Low complexity" evidence="8">
    <location>
        <begin position="446"/>
        <end position="459"/>
    </location>
</feature>
<dbReference type="PROSITE" id="PS50196">
    <property type="entry name" value="RANBD1"/>
    <property type="match status" value="1"/>
</dbReference>
<feature type="compositionally biased region" description="Acidic residues" evidence="8">
    <location>
        <begin position="872"/>
        <end position="885"/>
    </location>
</feature>
<evidence type="ECO:0000256" key="7">
    <source>
        <dbReference type="ARBA" id="ARBA00023242"/>
    </source>
</evidence>
<evidence type="ECO:0000256" key="4">
    <source>
        <dbReference type="ARBA" id="ARBA00022927"/>
    </source>
</evidence>
<dbReference type="Pfam" id="PF08911">
    <property type="entry name" value="NUP50"/>
    <property type="match status" value="1"/>
</dbReference>
<evidence type="ECO:0000313" key="11">
    <source>
        <dbReference type="Proteomes" id="UP000214365"/>
    </source>
</evidence>
<feature type="compositionally biased region" description="Polar residues" evidence="8">
    <location>
        <begin position="425"/>
        <end position="434"/>
    </location>
</feature>
<feature type="compositionally biased region" description="Polar residues" evidence="8">
    <location>
        <begin position="902"/>
        <end position="911"/>
    </location>
</feature>
<gene>
    <name evidence="10" type="ORF">UA08_03743</name>
</gene>
<dbReference type="OrthoDB" id="185618at2759"/>
<feature type="compositionally biased region" description="Polar residues" evidence="8">
    <location>
        <begin position="108"/>
        <end position="205"/>
    </location>
</feature>
<accession>A0A225AIN8</accession>
<comment type="subcellular location">
    <subcellularLocation>
        <location evidence="1">Nucleus</location>
        <location evidence="1">Nuclear pore complex</location>
    </subcellularLocation>
</comment>
<feature type="compositionally biased region" description="Polar residues" evidence="8">
    <location>
        <begin position="919"/>
        <end position="939"/>
    </location>
</feature>
<keyword evidence="7" id="KW-0539">Nucleus</keyword>
<feature type="compositionally biased region" description="Polar residues" evidence="8">
    <location>
        <begin position="857"/>
        <end position="866"/>
    </location>
</feature>
<dbReference type="PANTHER" id="PTHR38697">
    <property type="entry name" value="NUCLEAR PORE COMPLEX PROTEIN SIMILAR TO S. CEREVISIAE NUP2 (EUROFUNG)"/>
    <property type="match status" value="1"/>
</dbReference>
<dbReference type="InterPro" id="IPR053074">
    <property type="entry name" value="NPC_Nucleoporin"/>
</dbReference>
<feature type="compositionally biased region" description="Low complexity" evidence="8">
    <location>
        <begin position="747"/>
        <end position="761"/>
    </location>
</feature>
<evidence type="ECO:0000259" key="9">
    <source>
        <dbReference type="PROSITE" id="PS50196"/>
    </source>
</evidence>
<keyword evidence="4" id="KW-0653">Protein transport</keyword>
<reference evidence="10 11" key="1">
    <citation type="submission" date="2015-06" db="EMBL/GenBank/DDBJ databases">
        <title>Talaromyces atroroseus IBT 11181 draft genome.</title>
        <authorList>
            <person name="Rasmussen K.B."/>
            <person name="Rasmussen S."/>
            <person name="Petersen B."/>
            <person name="Sicheritz-Ponten T."/>
            <person name="Mortensen U.H."/>
            <person name="Thrane U."/>
        </authorList>
    </citation>
    <scope>NUCLEOTIDE SEQUENCE [LARGE SCALE GENOMIC DNA]</scope>
    <source>
        <strain evidence="10 11">IBT 11181</strain>
    </source>
</reference>
<keyword evidence="2" id="KW-0813">Transport</keyword>
<dbReference type="GeneID" id="31003498"/>
<feature type="compositionally biased region" description="Polar residues" evidence="8">
    <location>
        <begin position="340"/>
        <end position="350"/>
    </location>
</feature>
<feature type="compositionally biased region" description="Low complexity" evidence="8">
    <location>
        <begin position="567"/>
        <end position="583"/>
    </location>
</feature>
<name>A0A225AIN8_TALAT</name>
<feature type="region of interest" description="Disordered" evidence="8">
    <location>
        <begin position="661"/>
        <end position="1086"/>
    </location>
</feature>
<dbReference type="Gene3D" id="2.30.29.30">
    <property type="entry name" value="Pleckstrin-homology domain (PH domain)/Phosphotyrosine-binding domain (PTB)"/>
    <property type="match status" value="1"/>
</dbReference>
<feature type="compositionally biased region" description="Polar residues" evidence="8">
    <location>
        <begin position="596"/>
        <end position="610"/>
    </location>
</feature>
<feature type="compositionally biased region" description="Low complexity" evidence="8">
    <location>
        <begin position="83"/>
        <end position="107"/>
    </location>
</feature>
<organism evidence="10 11">
    <name type="scientific">Talaromyces atroroseus</name>
    <dbReference type="NCBI Taxonomy" id="1441469"/>
    <lineage>
        <taxon>Eukaryota</taxon>
        <taxon>Fungi</taxon>
        <taxon>Dikarya</taxon>
        <taxon>Ascomycota</taxon>
        <taxon>Pezizomycotina</taxon>
        <taxon>Eurotiomycetes</taxon>
        <taxon>Eurotiomycetidae</taxon>
        <taxon>Eurotiales</taxon>
        <taxon>Trichocomaceae</taxon>
        <taxon>Talaromyces</taxon>
        <taxon>Talaromyces sect. Trachyspermi</taxon>
    </lineage>
</organism>
<keyword evidence="6" id="KW-0906">Nuclear pore complex</keyword>
<feature type="compositionally biased region" description="Polar residues" evidence="8">
    <location>
        <begin position="375"/>
        <end position="388"/>
    </location>
</feature>
<evidence type="ECO:0000256" key="8">
    <source>
        <dbReference type="SAM" id="MobiDB-lite"/>
    </source>
</evidence>
<feature type="compositionally biased region" description="Low complexity" evidence="8">
    <location>
        <begin position="480"/>
        <end position="499"/>
    </location>
</feature>
<feature type="compositionally biased region" description="Low complexity" evidence="8">
    <location>
        <begin position="209"/>
        <end position="231"/>
    </location>
</feature>
<evidence type="ECO:0000256" key="1">
    <source>
        <dbReference type="ARBA" id="ARBA00004567"/>
    </source>
</evidence>
<dbReference type="EMBL" id="LFMY01000004">
    <property type="protein sequence ID" value="OKL61322.1"/>
    <property type="molecule type" value="Genomic_DNA"/>
</dbReference>
<feature type="compositionally biased region" description="Polar residues" evidence="8">
    <location>
        <begin position="233"/>
        <end position="294"/>
    </location>
</feature>
<dbReference type="InterPro" id="IPR000156">
    <property type="entry name" value="Ran_bind_dom"/>
</dbReference>
<feature type="compositionally biased region" description="Low complexity" evidence="8">
    <location>
        <begin position="1067"/>
        <end position="1076"/>
    </location>
</feature>
<feature type="compositionally biased region" description="Low complexity" evidence="8">
    <location>
        <begin position="1043"/>
        <end position="1055"/>
    </location>
</feature>
<dbReference type="GO" id="GO:0005643">
    <property type="term" value="C:nuclear pore"/>
    <property type="evidence" value="ECO:0007669"/>
    <property type="project" value="UniProtKB-SubCell"/>
</dbReference>
<feature type="compositionally biased region" description="Low complexity" evidence="8">
    <location>
        <begin position="63"/>
        <end position="72"/>
    </location>
</feature>
<evidence type="ECO:0000256" key="6">
    <source>
        <dbReference type="ARBA" id="ARBA00023132"/>
    </source>
</evidence>
<proteinExistence type="predicted"/>
<dbReference type="CDD" id="cd13170">
    <property type="entry name" value="RanBD_NUP50"/>
    <property type="match status" value="1"/>
</dbReference>
<keyword evidence="5" id="KW-0811">Translocation</keyword>
<dbReference type="GO" id="GO:0015031">
    <property type="term" value="P:protein transport"/>
    <property type="evidence" value="ECO:0007669"/>
    <property type="project" value="UniProtKB-KW"/>
</dbReference>
<keyword evidence="11" id="KW-1185">Reference proteome</keyword>
<feature type="region of interest" description="Disordered" evidence="8">
    <location>
        <begin position="1"/>
        <end position="620"/>
    </location>
</feature>
<dbReference type="SUPFAM" id="SSF50729">
    <property type="entry name" value="PH domain-like"/>
    <property type="match status" value="1"/>
</dbReference>
<dbReference type="PANTHER" id="PTHR38697:SF1">
    <property type="entry name" value="NUCLEAR PORE COMPLEX PROTEIN SIMILAR TO S. CEREVISIAE NUP2 (EUROFUNG)"/>
    <property type="match status" value="1"/>
</dbReference>
<feature type="compositionally biased region" description="Basic and acidic residues" evidence="8">
    <location>
        <begin position="990"/>
        <end position="1000"/>
    </location>
</feature>
<dbReference type="Proteomes" id="UP000214365">
    <property type="component" value="Unassembled WGS sequence"/>
</dbReference>
<evidence type="ECO:0000256" key="3">
    <source>
        <dbReference type="ARBA" id="ARBA00022816"/>
    </source>
</evidence>
<feature type="compositionally biased region" description="Polar residues" evidence="8">
    <location>
        <begin position="956"/>
        <end position="974"/>
    </location>
</feature>
<protein>
    <recommendedName>
        <fullName evidence="9">RanBD1 domain-containing protein</fullName>
    </recommendedName>
</protein>
<evidence type="ECO:0000313" key="10">
    <source>
        <dbReference type="EMBL" id="OKL61322.1"/>
    </source>
</evidence>
<feature type="compositionally biased region" description="Polar residues" evidence="8">
    <location>
        <begin position="1014"/>
        <end position="1037"/>
    </location>
</feature>
<evidence type="ECO:0000256" key="2">
    <source>
        <dbReference type="ARBA" id="ARBA00022448"/>
    </source>
</evidence>
<feature type="compositionally biased region" description="Low complexity" evidence="8">
    <location>
        <begin position="295"/>
        <end position="310"/>
    </location>
</feature>
<evidence type="ECO:0000256" key="5">
    <source>
        <dbReference type="ARBA" id="ARBA00023010"/>
    </source>
</evidence>
<feature type="compositionally biased region" description="Polar residues" evidence="8">
    <location>
        <begin position="1"/>
        <end position="13"/>
    </location>
</feature>
<keyword evidence="3" id="KW-0509">mRNA transport</keyword>
<feature type="compositionally biased region" description="Polar residues" evidence="8">
    <location>
        <begin position="460"/>
        <end position="477"/>
    </location>
</feature>
<dbReference type="STRING" id="1441469.A0A225AIN8"/>
<feature type="compositionally biased region" description="Low complexity" evidence="8">
    <location>
        <begin position="507"/>
        <end position="558"/>
    </location>
</feature>
<feature type="compositionally biased region" description="Low complexity" evidence="8">
    <location>
        <begin position="356"/>
        <end position="374"/>
    </location>
</feature>
<sequence>MSSTPNDTPQRATAAQMASRKIKELNRRRTKPSTPSTPQAAFSFGESIPGVAAPSTNSTASNGFSFGQSQSFPGAAPSSGTQNGSSISFGSGGSSNFNFGGFTASNNPFANLNGASQPQNQTTNLFGGQSSTMPSQNPSPGLFGQTSAAPSASPPIFQSQPAGSGSGLFGQSTTTAPSGSGFQPQPASSGSTLFGQSTTASTSAPNPFAQSTSIAPSTTSQPAAATTAPPSMFGQSSTSAAPASSIFQPKPAATTTGSSLFGQNAPATTTGGTNLFGQTSAKAPSDTGTTANGPTSLFSQSSTASTSGPSLFQPKAATSGAGNLFGQTTPSTGIMGGTSLFGQPTASKNEGASIFAPSTPNKSSAAATSAAPSNIFSFGQPATSTTQKPLFGLANDVDDMSTSPDGKQKTGERTSAAPSLFGQKAAQTSDSSAPETARPTLSLFGSSTPATAANPPATSLGSSTSLFGQQEPKSATPSGVAASSVFAPTAAPAAASSSSNPFQSLFTGPSKPATTTTPAPSLSTSTSTSSQSLFAGISKPATTTTPTTSVPITTSGSSQSLFTGAAKQAQTKTPPSTQQTPSQRLGGTIMDKGPAATSTAASVQAPSGLSSGEILDDKKRSQIRDLNRGFKELVASYDPETQSLDSVILHYVRLRKAINAPVGSLANKPGKRKLDDAHGIESPAQRTFAKKSKAQEPEPEFPSYSPVTSSTSKRKSSEDLEDGSAGKRRAQAHARPATTGQNAAGKSETSNIFASSFSSGSKAPTDAVPELKKPVTTSDSSRVFGLKPSAPSETETPRPASPQKKLPEPATKPAFQVPNFGNLAGQNFTGQFGQGSFKQSSTETPKVNIEVPKFGASGQNFMSQFVKQAKEDDTDEDSSDSDAEPQPEKPVDKVAPPVLPQPKTTTSSSIFDSKPATPSLATNNIFGHLTNSNTNSDAGESSDDDITGQLKKRAKNNQPVSEAENASESKSTASLFGRITKPDGTPVHVSSDEDKSETPKPKPLFGQGAPTNPFAASNSNGTPSLFSSVSTPKTSNIFGGPQPSTSNPFSSISSNVAAHLLPNHGGTTTTSVTSDSNADETDTETYKDSQLNLMTNAGEEDEEVLYEGRSRAMKFVEKQSEGKTEKTWEVQGVGQLRLLVNKEAKRARIVLRAEPSGRAVLNTAINRAIDYKVQPGSCQFLVPRADGSGMDLWGLRFKKEVTAEVENALKSAKDSLSN</sequence>
<dbReference type="InterPro" id="IPR015007">
    <property type="entry name" value="NUP2/50/61"/>
</dbReference>
<dbReference type="InterPro" id="IPR011993">
    <property type="entry name" value="PH-like_dom_sf"/>
</dbReference>
<dbReference type="SMART" id="SM00160">
    <property type="entry name" value="RanBD"/>
    <property type="match status" value="1"/>
</dbReference>
<dbReference type="AlphaFoldDB" id="A0A225AIN8"/>
<dbReference type="RefSeq" id="XP_020121443.1">
    <property type="nucleotide sequence ID" value="XM_020266077.1"/>
</dbReference>
<feature type="domain" description="RanBD1" evidence="9">
    <location>
        <begin position="1097"/>
        <end position="1218"/>
    </location>
</feature>
<dbReference type="Pfam" id="PF00638">
    <property type="entry name" value="Ran_BP1"/>
    <property type="match status" value="1"/>
</dbReference>
<dbReference type="GO" id="GO:0051028">
    <property type="term" value="P:mRNA transport"/>
    <property type="evidence" value="ECO:0007669"/>
    <property type="project" value="UniProtKB-KW"/>
</dbReference>